<dbReference type="EMBL" id="LT629791">
    <property type="protein sequence ID" value="SDU69233.1"/>
    <property type="molecule type" value="Genomic_DNA"/>
</dbReference>
<dbReference type="GO" id="GO:0097367">
    <property type="term" value="F:carbohydrate derivative binding"/>
    <property type="evidence" value="ECO:0007669"/>
    <property type="project" value="InterPro"/>
</dbReference>
<proteinExistence type="predicted"/>
<dbReference type="RefSeq" id="WP_046771755.1">
    <property type="nucleotide sequence ID" value="NZ_LBMC01000047.1"/>
</dbReference>
<gene>
    <name evidence="2" type="ORF">SAMN04488563_3948</name>
</gene>
<keyword evidence="3" id="KW-1185">Reference proteome</keyword>
<dbReference type="NCBIfam" id="NF002805">
    <property type="entry name" value="PRK02947.1"/>
    <property type="match status" value="1"/>
</dbReference>
<dbReference type="Proteomes" id="UP000182977">
    <property type="component" value="Chromosome I"/>
</dbReference>
<dbReference type="AlphaFoldDB" id="A0A1H2KKS9"/>
<dbReference type="Pfam" id="PF13580">
    <property type="entry name" value="SIS_2"/>
    <property type="match status" value="1"/>
</dbReference>
<evidence type="ECO:0000259" key="1">
    <source>
        <dbReference type="PROSITE" id="PS51464"/>
    </source>
</evidence>
<evidence type="ECO:0000313" key="3">
    <source>
        <dbReference type="Proteomes" id="UP000182977"/>
    </source>
</evidence>
<keyword evidence="2" id="KW-0413">Isomerase</keyword>
<dbReference type="InterPro" id="IPR046348">
    <property type="entry name" value="SIS_dom_sf"/>
</dbReference>
<reference evidence="3" key="1">
    <citation type="submission" date="2016-10" db="EMBL/GenBank/DDBJ databases">
        <authorList>
            <person name="Varghese N."/>
            <person name="Submissions S."/>
        </authorList>
    </citation>
    <scope>NUCLEOTIDE SEQUENCE [LARGE SCALE GENOMIC DNA]</scope>
    <source>
        <strain evidence="3">DSM 45079</strain>
    </source>
</reference>
<dbReference type="STRING" id="419479.SAMN04488563_3948"/>
<dbReference type="SUPFAM" id="SSF53697">
    <property type="entry name" value="SIS domain"/>
    <property type="match status" value="1"/>
</dbReference>
<dbReference type="PROSITE" id="PS51464">
    <property type="entry name" value="SIS"/>
    <property type="match status" value="1"/>
</dbReference>
<dbReference type="GO" id="GO:0016853">
    <property type="term" value="F:isomerase activity"/>
    <property type="evidence" value="ECO:0007669"/>
    <property type="project" value="UniProtKB-KW"/>
</dbReference>
<dbReference type="GO" id="GO:1901135">
    <property type="term" value="P:carbohydrate derivative metabolic process"/>
    <property type="evidence" value="ECO:0007669"/>
    <property type="project" value="InterPro"/>
</dbReference>
<protein>
    <submittedName>
        <fullName evidence="2">Uncharacterized protein, contains SIS (Sugar ISomerase) phosphosugar binding domain</fullName>
    </submittedName>
</protein>
<dbReference type="Gene3D" id="3.40.50.10490">
    <property type="entry name" value="Glucose-6-phosphate isomerase like protein, domain 1"/>
    <property type="match status" value="1"/>
</dbReference>
<dbReference type="InterPro" id="IPR001347">
    <property type="entry name" value="SIS_dom"/>
</dbReference>
<organism evidence="2 3">
    <name type="scientific">Jiangella alkaliphila</name>
    <dbReference type="NCBI Taxonomy" id="419479"/>
    <lineage>
        <taxon>Bacteria</taxon>
        <taxon>Bacillati</taxon>
        <taxon>Actinomycetota</taxon>
        <taxon>Actinomycetes</taxon>
        <taxon>Jiangellales</taxon>
        <taxon>Jiangellaceae</taxon>
        <taxon>Jiangella</taxon>
    </lineage>
</organism>
<name>A0A1H2KKS9_9ACTN</name>
<dbReference type="OrthoDB" id="9813831at2"/>
<sequence length="256" mass="27040">MQSYAGAWTRAALASTDRLLESQGDALETAADWSADTIAADGLVHVFGSGHSRIPVEEMFPRYGSYPGFHPIVELSTTFHTQVAGANGMRQAMFIERVPGLAEMVLRNYTFAGHDLYMGFSVGGSSALPVEMMAGARARGIKTIAVTNLAMGGTMAAHADLVVDLQAPPGDAAVDIDGLDTPVGPVSTLLYTVVVNEIKVRTAARLVARGCQPPVITSAVRMGAERSRELFEAAFHEHARRASRALDQGTSAAPVA</sequence>
<evidence type="ECO:0000313" key="2">
    <source>
        <dbReference type="EMBL" id="SDU69233.1"/>
    </source>
</evidence>
<feature type="domain" description="SIS" evidence="1">
    <location>
        <begin position="34"/>
        <end position="216"/>
    </location>
</feature>
<accession>A0A1H2KKS9</accession>